<evidence type="ECO:0000313" key="11">
    <source>
        <dbReference type="Proteomes" id="UP000028999"/>
    </source>
</evidence>
<evidence type="ECO:0000256" key="4">
    <source>
        <dbReference type="ARBA" id="ARBA00023172"/>
    </source>
</evidence>
<comment type="similarity">
    <text evidence="2 7">Belongs to the NSE4 family.</text>
</comment>
<gene>
    <name evidence="10" type="primary">BnaC05g27070D</name>
    <name evidence="10" type="ORF">GSBRNA2T00058892001</name>
</gene>
<comment type="subcellular location">
    <subcellularLocation>
        <location evidence="1 7">Nucleus</location>
    </subcellularLocation>
</comment>
<organism evidence="10 11">
    <name type="scientific">Brassica napus</name>
    <name type="common">Rape</name>
    <dbReference type="NCBI Taxonomy" id="3708"/>
    <lineage>
        <taxon>Eukaryota</taxon>
        <taxon>Viridiplantae</taxon>
        <taxon>Streptophyta</taxon>
        <taxon>Embryophyta</taxon>
        <taxon>Tracheophyta</taxon>
        <taxon>Spermatophyta</taxon>
        <taxon>Magnoliopsida</taxon>
        <taxon>eudicotyledons</taxon>
        <taxon>Gunneridae</taxon>
        <taxon>Pentapetalae</taxon>
        <taxon>rosids</taxon>
        <taxon>malvids</taxon>
        <taxon>Brassicales</taxon>
        <taxon>Brassicaceae</taxon>
        <taxon>Brassiceae</taxon>
        <taxon>Brassica</taxon>
    </lineage>
</organism>
<evidence type="ECO:0000256" key="2">
    <source>
        <dbReference type="ARBA" id="ARBA00008997"/>
    </source>
</evidence>
<dbReference type="Pfam" id="PF08743">
    <property type="entry name" value="Nse4_C"/>
    <property type="match status" value="1"/>
</dbReference>
<dbReference type="Proteomes" id="UP000028999">
    <property type="component" value="Unassembled WGS sequence"/>
</dbReference>
<dbReference type="GO" id="GO:0006310">
    <property type="term" value="P:DNA recombination"/>
    <property type="evidence" value="ECO:0007669"/>
    <property type="project" value="UniProtKB-UniRule"/>
</dbReference>
<dbReference type="InterPro" id="IPR027786">
    <property type="entry name" value="Nse4/EID"/>
</dbReference>
<accession>A0A078HDT8</accession>
<keyword evidence="6 7" id="KW-0539">Nucleus</keyword>
<evidence type="ECO:0000256" key="5">
    <source>
        <dbReference type="ARBA" id="ARBA00023204"/>
    </source>
</evidence>
<keyword evidence="5 7" id="KW-0234">DNA repair</keyword>
<dbReference type="PaxDb" id="3708-A0A078HDT8"/>
<keyword evidence="3 7" id="KW-0227">DNA damage</keyword>
<evidence type="ECO:0000256" key="3">
    <source>
        <dbReference type="ARBA" id="ARBA00022763"/>
    </source>
</evidence>
<feature type="region of interest" description="Disordered" evidence="8">
    <location>
        <begin position="253"/>
        <end position="278"/>
    </location>
</feature>
<evidence type="ECO:0000313" key="10">
    <source>
        <dbReference type="EMBL" id="CDY35574.1"/>
    </source>
</evidence>
<dbReference type="AlphaFoldDB" id="A0A078HDT8"/>
<feature type="compositionally biased region" description="Basic and acidic residues" evidence="8">
    <location>
        <begin position="73"/>
        <end position="93"/>
    </location>
</feature>
<dbReference type="OMA" id="GLNWMED"/>
<dbReference type="GO" id="GO:0005634">
    <property type="term" value="C:nucleus"/>
    <property type="evidence" value="ECO:0000318"/>
    <property type="project" value="GO_Central"/>
</dbReference>
<dbReference type="PANTHER" id="PTHR16140">
    <property type="entry name" value="NON-STRUCTURAL MAINTENANCE OF CHROMOSOMES ELEMENT 4"/>
    <property type="match status" value="1"/>
</dbReference>
<proteinExistence type="inferred from homology"/>
<dbReference type="PANTHER" id="PTHR16140:SF19">
    <property type="entry name" value="NON-STRUCTURAL MAINTENANCE OF CHROMOSOMES ELEMENT 4"/>
    <property type="match status" value="1"/>
</dbReference>
<dbReference type="Gramene" id="CDY35574">
    <property type="protein sequence ID" value="CDY35574"/>
    <property type="gene ID" value="GSBRNA2T00058892001"/>
</dbReference>
<dbReference type="InterPro" id="IPR014854">
    <property type="entry name" value="Nse4_C"/>
</dbReference>
<dbReference type="STRING" id="3708.A0A078HDT8"/>
<feature type="region of interest" description="Disordered" evidence="8">
    <location>
        <begin position="63"/>
        <end position="109"/>
    </location>
</feature>
<dbReference type="EMBL" id="LK032355">
    <property type="protein sequence ID" value="CDY35574.1"/>
    <property type="molecule type" value="Genomic_DNA"/>
</dbReference>
<evidence type="ECO:0000256" key="1">
    <source>
        <dbReference type="ARBA" id="ARBA00004123"/>
    </source>
</evidence>
<keyword evidence="4 7" id="KW-0233">DNA recombination</keyword>
<reference evidence="10 11" key="1">
    <citation type="journal article" date="2014" name="Science">
        <title>Plant genetics. Early allopolyploid evolution in the post-Neolithic Brassica napus oilseed genome.</title>
        <authorList>
            <person name="Chalhoub B."/>
            <person name="Denoeud F."/>
            <person name="Liu S."/>
            <person name="Parkin I.A."/>
            <person name="Tang H."/>
            <person name="Wang X."/>
            <person name="Chiquet J."/>
            <person name="Belcram H."/>
            <person name="Tong C."/>
            <person name="Samans B."/>
            <person name="Correa M."/>
            <person name="Da Silva C."/>
            <person name="Just J."/>
            <person name="Falentin C."/>
            <person name="Koh C.S."/>
            <person name="Le Clainche I."/>
            <person name="Bernard M."/>
            <person name="Bento P."/>
            <person name="Noel B."/>
            <person name="Labadie K."/>
            <person name="Alberti A."/>
            <person name="Charles M."/>
            <person name="Arnaud D."/>
            <person name="Guo H."/>
            <person name="Daviaud C."/>
            <person name="Alamery S."/>
            <person name="Jabbari K."/>
            <person name="Zhao M."/>
            <person name="Edger P.P."/>
            <person name="Chelaifa H."/>
            <person name="Tack D."/>
            <person name="Lassalle G."/>
            <person name="Mestiri I."/>
            <person name="Schnel N."/>
            <person name="Le Paslier M.C."/>
            <person name="Fan G."/>
            <person name="Renault V."/>
            <person name="Bayer P.E."/>
            <person name="Golicz A.A."/>
            <person name="Manoli S."/>
            <person name="Lee T.H."/>
            <person name="Thi V.H."/>
            <person name="Chalabi S."/>
            <person name="Hu Q."/>
            <person name="Fan C."/>
            <person name="Tollenaere R."/>
            <person name="Lu Y."/>
            <person name="Battail C."/>
            <person name="Shen J."/>
            <person name="Sidebottom C.H."/>
            <person name="Wang X."/>
            <person name="Canaguier A."/>
            <person name="Chauveau A."/>
            <person name="Berard A."/>
            <person name="Deniot G."/>
            <person name="Guan M."/>
            <person name="Liu Z."/>
            <person name="Sun F."/>
            <person name="Lim Y.P."/>
            <person name="Lyons E."/>
            <person name="Town C.D."/>
            <person name="Bancroft I."/>
            <person name="Wang X."/>
            <person name="Meng J."/>
            <person name="Ma J."/>
            <person name="Pires J.C."/>
            <person name="King G.J."/>
            <person name="Brunel D."/>
            <person name="Delourme R."/>
            <person name="Renard M."/>
            <person name="Aury J.M."/>
            <person name="Adams K.L."/>
            <person name="Batley J."/>
            <person name="Snowdon R.J."/>
            <person name="Tost J."/>
            <person name="Edwards D."/>
            <person name="Zhou Y."/>
            <person name="Hua W."/>
            <person name="Sharpe A.G."/>
            <person name="Paterson A.H."/>
            <person name="Guan C."/>
            <person name="Wincker P."/>
        </authorList>
    </citation>
    <scope>NUCLEOTIDE SEQUENCE [LARGE SCALE GENOMIC DNA]</scope>
    <source>
        <strain evidence="11">cv. Darmor-bzh</strain>
    </source>
</reference>
<keyword evidence="11" id="KW-1185">Reference proteome</keyword>
<protein>
    <recommendedName>
        <fullName evidence="7">Non-structural maintenance of chromosomes element 4</fullName>
    </recommendedName>
</protein>
<evidence type="ECO:0000256" key="7">
    <source>
        <dbReference type="RuleBase" id="RU365071"/>
    </source>
</evidence>
<evidence type="ECO:0000256" key="6">
    <source>
        <dbReference type="ARBA" id="ARBA00023242"/>
    </source>
</evidence>
<comment type="subunit">
    <text evidence="7">Component of the SMC5-SMC6 complex.</text>
</comment>
<evidence type="ECO:0000256" key="8">
    <source>
        <dbReference type="SAM" id="MobiDB-lite"/>
    </source>
</evidence>
<feature type="domain" description="Non-structural maintenance of chromosome element 4 C-terminal" evidence="9">
    <location>
        <begin position="297"/>
        <end position="384"/>
    </location>
</feature>
<name>A0A078HDT8_BRANA</name>
<evidence type="ECO:0000259" key="9">
    <source>
        <dbReference type="Pfam" id="PF08743"/>
    </source>
</evidence>
<sequence length="446" mass="50205">MTALLLSKSTVLWFSAKSSNVCENVWNRNMICCPFASIIMPSRSSVFALFGLGLAGKWQRKVKRESEATGEGNGRRDVDESAKKEKQKNKGVDDSVPIDEPPTQDEEQGIYERRILRSQYLALIHKISDSKDDLTRVDSDKFSRIFSEFENLHQKVQKPREQVADAEAFLDIANTIMSSVKSHSTNGVSPAEFVNALVNGFGQTSLGVDETAPVSIKWKDLGLAVCSTVFVSCGCSTMLGPMNTELKERKRAVYRKRTKPGEGVRPEEVDDTQSEEKTDTDKNMAIMFNILRQKKRVRLESLVLNRRSFAQTVENLFALSFLAKDGRVEIIVDKTGSHFSLPRNAPAANLVMSGEVIYNHFVFRFDFKDWKLMSEMVPMGEELMPHREIAIASSSCPSDFPQDSQTTPIRKFSRNRGLVVREDTVVEDSPDIEGDGTRKRCKRRLA</sequence>
<dbReference type="GO" id="GO:0006281">
    <property type="term" value="P:DNA repair"/>
    <property type="evidence" value="ECO:0000318"/>
    <property type="project" value="GO_Central"/>
</dbReference>
<dbReference type="GO" id="GO:0030915">
    <property type="term" value="C:Smc5-Smc6 complex"/>
    <property type="evidence" value="ECO:0000318"/>
    <property type="project" value="GO_Central"/>
</dbReference>
<comment type="function">
    <text evidence="7">Component of the SMC5-SMC6 complex, that promotes sister chromatid alignment after DNA damage and facilitates double-stranded DNA breaks (DSBs) repair via homologous recombination between sister chromatids.</text>
</comment>